<dbReference type="EMBL" id="JACXVP010000009">
    <property type="protein sequence ID" value="KAG5584700.1"/>
    <property type="molecule type" value="Genomic_DNA"/>
</dbReference>
<sequence length="69" mass="7861">MRDALAANKVQTKRNWSRRRDGHMPDEEPTSTPLHIESSETNSDNIARAVVKRKKEAEVEWVKAKGVTC</sequence>
<comment type="caution">
    <text evidence="2">The sequence shown here is derived from an EMBL/GenBank/DDBJ whole genome shotgun (WGS) entry which is preliminary data.</text>
</comment>
<keyword evidence="3" id="KW-1185">Reference proteome</keyword>
<protein>
    <submittedName>
        <fullName evidence="2">Uncharacterized protein</fullName>
    </submittedName>
</protein>
<proteinExistence type="predicted"/>
<evidence type="ECO:0000256" key="1">
    <source>
        <dbReference type="SAM" id="MobiDB-lite"/>
    </source>
</evidence>
<organism evidence="2 3">
    <name type="scientific">Solanum commersonii</name>
    <name type="common">Commerson's wild potato</name>
    <name type="synonym">Commerson's nightshade</name>
    <dbReference type="NCBI Taxonomy" id="4109"/>
    <lineage>
        <taxon>Eukaryota</taxon>
        <taxon>Viridiplantae</taxon>
        <taxon>Streptophyta</taxon>
        <taxon>Embryophyta</taxon>
        <taxon>Tracheophyta</taxon>
        <taxon>Spermatophyta</taxon>
        <taxon>Magnoliopsida</taxon>
        <taxon>eudicotyledons</taxon>
        <taxon>Gunneridae</taxon>
        <taxon>Pentapetalae</taxon>
        <taxon>asterids</taxon>
        <taxon>lamiids</taxon>
        <taxon>Solanales</taxon>
        <taxon>Solanaceae</taxon>
        <taxon>Solanoideae</taxon>
        <taxon>Solaneae</taxon>
        <taxon>Solanum</taxon>
    </lineage>
</organism>
<evidence type="ECO:0000313" key="2">
    <source>
        <dbReference type="EMBL" id="KAG5584700.1"/>
    </source>
</evidence>
<feature type="region of interest" description="Disordered" evidence="1">
    <location>
        <begin position="1"/>
        <end position="44"/>
    </location>
</feature>
<dbReference type="AlphaFoldDB" id="A0A9J5XBW5"/>
<name>A0A9J5XBW5_SOLCO</name>
<evidence type="ECO:0000313" key="3">
    <source>
        <dbReference type="Proteomes" id="UP000824120"/>
    </source>
</evidence>
<reference evidence="2 3" key="1">
    <citation type="submission" date="2020-09" db="EMBL/GenBank/DDBJ databases">
        <title>De no assembly of potato wild relative species, Solanum commersonii.</title>
        <authorList>
            <person name="Cho K."/>
        </authorList>
    </citation>
    <scope>NUCLEOTIDE SEQUENCE [LARGE SCALE GENOMIC DNA]</scope>
    <source>
        <strain evidence="2">LZ3.2</strain>
        <tissue evidence="2">Leaf</tissue>
    </source>
</reference>
<dbReference type="Proteomes" id="UP000824120">
    <property type="component" value="Chromosome 9"/>
</dbReference>
<accession>A0A9J5XBW5</accession>
<gene>
    <name evidence="2" type="ORF">H5410_045134</name>
</gene>